<dbReference type="PROSITE" id="PS51257">
    <property type="entry name" value="PROKAR_LIPOPROTEIN"/>
    <property type="match status" value="1"/>
</dbReference>
<dbReference type="OrthoDB" id="9805504at2"/>
<dbReference type="EMBL" id="CP000483">
    <property type="protein sequence ID" value="ABL01255.1"/>
    <property type="molecule type" value="Genomic_DNA"/>
</dbReference>
<dbReference type="Pfam" id="PF00565">
    <property type="entry name" value="SNase"/>
    <property type="match status" value="1"/>
</dbReference>
<evidence type="ECO:0000313" key="8">
    <source>
        <dbReference type="Proteomes" id="UP000006732"/>
    </source>
</evidence>
<dbReference type="PANTHER" id="PTHR12302:SF3">
    <property type="entry name" value="SERINE_THREONINE-PROTEIN KINASE 31"/>
    <property type="match status" value="1"/>
</dbReference>
<dbReference type="eggNOG" id="COG1525">
    <property type="taxonomic scope" value="Bacteria"/>
</dbReference>
<evidence type="ECO:0000313" key="7">
    <source>
        <dbReference type="EMBL" id="ABL01255.1"/>
    </source>
</evidence>
<dbReference type="HOGENOM" id="CLU_046484_7_0_7"/>
<geneLocation type="plasmid" evidence="7 8">
    <name>pPRO1</name>
</geneLocation>
<accession>A0R836</accession>
<gene>
    <name evidence="7" type="ordered locus">Ppro_3663</name>
</gene>
<reference evidence="7 8" key="1">
    <citation type="submission" date="2006-10" db="EMBL/GenBank/DDBJ databases">
        <title>Complete sequence of plasmid pPRO1 of Pelobacter propionicus DSM 2379.</title>
        <authorList>
            <consortium name="US DOE Joint Genome Institute"/>
            <person name="Copeland A."/>
            <person name="Lucas S."/>
            <person name="Lapidus A."/>
            <person name="Barry K."/>
            <person name="Detter J.C."/>
            <person name="Glavina del Rio T."/>
            <person name="Hammon N."/>
            <person name="Israni S."/>
            <person name="Dalin E."/>
            <person name="Tice H."/>
            <person name="Pitluck S."/>
            <person name="Saunders E."/>
            <person name="Brettin T."/>
            <person name="Bruce D."/>
            <person name="Han C."/>
            <person name="Tapia R."/>
            <person name="Schmutz J."/>
            <person name="Larimer F."/>
            <person name="Land M."/>
            <person name="Hauser L."/>
            <person name="Kyrpides N."/>
            <person name="Kim E."/>
            <person name="Lovley D."/>
            <person name="Richardson P."/>
        </authorList>
    </citation>
    <scope>NUCLEOTIDE SEQUENCE [LARGE SCALE GENOMIC DNA]</scope>
    <source>
        <strain evidence="8">DSM 2379 / NBRC 103807 / OttBd1</strain>
        <plasmid evidence="8">Plasmid pPRO1</plasmid>
    </source>
</reference>
<dbReference type="AlphaFoldDB" id="A0R836"/>
<dbReference type="PANTHER" id="PTHR12302">
    <property type="entry name" value="EBNA2 BINDING PROTEIN P100"/>
    <property type="match status" value="1"/>
</dbReference>
<evidence type="ECO:0000256" key="5">
    <source>
        <dbReference type="SAM" id="SignalP"/>
    </source>
</evidence>
<feature type="signal peptide" evidence="5">
    <location>
        <begin position="1"/>
        <end position="24"/>
    </location>
</feature>
<feature type="compositionally biased region" description="Basic residues" evidence="4">
    <location>
        <begin position="178"/>
        <end position="187"/>
    </location>
</feature>
<sequence>MIRHLVKNIIVFALTLSCALPALAKEPLRIIEGAVSKVSDGDTIQVTDRSGNKVKVRFYGIDCPETEKGNKRTGKISKPGQPYGEEALQALQQKIERQNVRLEVMAVDRYHRVVSIVMFGNRNINKEMVADGWAWAYRQYLDRPYASEYIQAEAQARKAKKGLWQQNNPQPPWEFRKLLKKSRRDQN</sequence>
<evidence type="ECO:0000256" key="2">
    <source>
        <dbReference type="ARBA" id="ARBA00022759"/>
    </source>
</evidence>
<evidence type="ECO:0000256" key="1">
    <source>
        <dbReference type="ARBA" id="ARBA00022722"/>
    </source>
</evidence>
<keyword evidence="2" id="KW-0255">Endonuclease</keyword>
<dbReference type="GO" id="GO:0016787">
    <property type="term" value="F:hydrolase activity"/>
    <property type="evidence" value="ECO:0007669"/>
    <property type="project" value="UniProtKB-KW"/>
</dbReference>
<dbReference type="InterPro" id="IPR035437">
    <property type="entry name" value="SNase_OB-fold_sf"/>
</dbReference>
<dbReference type="InterPro" id="IPR016071">
    <property type="entry name" value="Staphylococal_nuclease_OB-fold"/>
</dbReference>
<dbReference type="SUPFAM" id="SSF50199">
    <property type="entry name" value="Staphylococcal nuclease"/>
    <property type="match status" value="1"/>
</dbReference>
<dbReference type="KEGG" id="ppd:Ppro_3663"/>
<feature type="chain" id="PRO_5002629360" evidence="5">
    <location>
        <begin position="25"/>
        <end position="187"/>
    </location>
</feature>
<dbReference type="PROSITE" id="PS50830">
    <property type="entry name" value="TNASE_3"/>
    <property type="match status" value="1"/>
</dbReference>
<feature type="domain" description="TNase-like" evidence="6">
    <location>
        <begin position="29"/>
        <end position="166"/>
    </location>
</feature>
<keyword evidence="7" id="KW-0614">Plasmid</keyword>
<evidence type="ECO:0000256" key="4">
    <source>
        <dbReference type="SAM" id="MobiDB-lite"/>
    </source>
</evidence>
<keyword evidence="3" id="KW-0378">Hydrolase</keyword>
<evidence type="ECO:0000259" key="6">
    <source>
        <dbReference type="PROSITE" id="PS50830"/>
    </source>
</evidence>
<keyword evidence="5" id="KW-0732">Signal</keyword>
<organism evidence="7 8">
    <name type="scientific">Pelobacter propionicus (strain DSM 2379 / NBRC 103807 / OttBd1)</name>
    <dbReference type="NCBI Taxonomy" id="338966"/>
    <lineage>
        <taxon>Bacteria</taxon>
        <taxon>Pseudomonadati</taxon>
        <taxon>Thermodesulfobacteriota</taxon>
        <taxon>Desulfuromonadia</taxon>
        <taxon>Desulfuromonadales</taxon>
        <taxon>Desulfuromonadaceae</taxon>
        <taxon>Pelobacter</taxon>
    </lineage>
</organism>
<dbReference type="Proteomes" id="UP000006732">
    <property type="component" value="Plasmid pPRO1"/>
</dbReference>
<feature type="region of interest" description="Disordered" evidence="4">
    <location>
        <begin position="160"/>
        <end position="187"/>
    </location>
</feature>
<keyword evidence="1" id="KW-0540">Nuclease</keyword>
<dbReference type="SMART" id="SM00318">
    <property type="entry name" value="SNc"/>
    <property type="match status" value="1"/>
</dbReference>
<protein>
    <submittedName>
        <fullName evidence="7">Nuclease (SNase domain protein)</fullName>
    </submittedName>
</protein>
<dbReference type="GO" id="GO:0004519">
    <property type="term" value="F:endonuclease activity"/>
    <property type="evidence" value="ECO:0007669"/>
    <property type="project" value="UniProtKB-KW"/>
</dbReference>
<proteinExistence type="predicted"/>
<dbReference type="Gene3D" id="2.40.50.90">
    <property type="match status" value="1"/>
</dbReference>
<dbReference type="CDD" id="cd00175">
    <property type="entry name" value="SNc"/>
    <property type="match status" value="1"/>
</dbReference>
<evidence type="ECO:0000256" key="3">
    <source>
        <dbReference type="ARBA" id="ARBA00022801"/>
    </source>
</evidence>
<keyword evidence="8" id="KW-1185">Reference proteome</keyword>
<dbReference type="RefSeq" id="WP_011733774.1">
    <property type="nucleotide sequence ID" value="NC_008607.1"/>
</dbReference>
<name>A0R836_PELPD</name>